<keyword evidence="3" id="KW-1185">Reference proteome</keyword>
<dbReference type="InterPro" id="IPR008266">
    <property type="entry name" value="Tyr_kinase_AS"/>
</dbReference>
<dbReference type="InterPro" id="IPR051681">
    <property type="entry name" value="Ser/Thr_Kinases-Pseudokinases"/>
</dbReference>
<reference evidence="3" key="1">
    <citation type="submission" date="2024-04" db="EMBL/GenBank/DDBJ databases">
        <authorList>
            <person name="Shaw F."/>
            <person name="Minotto A."/>
        </authorList>
    </citation>
    <scope>NUCLEOTIDE SEQUENCE [LARGE SCALE GENOMIC DNA]</scope>
</reference>
<dbReference type="PROSITE" id="PS00109">
    <property type="entry name" value="PROTEIN_KINASE_TYR"/>
    <property type="match status" value="1"/>
</dbReference>
<evidence type="ECO:0000313" key="2">
    <source>
        <dbReference type="EMBL" id="CAL1693960.1"/>
    </source>
</evidence>
<feature type="domain" description="Protein kinase" evidence="1">
    <location>
        <begin position="168"/>
        <end position="435"/>
    </location>
</feature>
<dbReference type="PANTHER" id="PTHR44329">
    <property type="entry name" value="SERINE/THREONINE-PROTEIN KINASE TNNI3K-RELATED"/>
    <property type="match status" value="1"/>
</dbReference>
<dbReference type="InterPro" id="IPR000719">
    <property type="entry name" value="Prot_kinase_dom"/>
</dbReference>
<protein>
    <recommendedName>
        <fullName evidence="1">Protein kinase domain-containing protein</fullName>
    </recommendedName>
</protein>
<gene>
    <name evidence="2" type="ORF">GFSPODELE1_LOCUS84</name>
</gene>
<dbReference type="Gene3D" id="1.10.510.10">
    <property type="entry name" value="Transferase(Phosphotransferase) domain 1"/>
    <property type="match status" value="1"/>
</dbReference>
<dbReference type="EMBL" id="OZ037944">
    <property type="protein sequence ID" value="CAL1693960.1"/>
    <property type="molecule type" value="Genomic_DNA"/>
</dbReference>
<dbReference type="InterPro" id="IPR011009">
    <property type="entry name" value="Kinase-like_dom_sf"/>
</dbReference>
<organism evidence="2 3">
    <name type="scientific">Somion occarium</name>
    <dbReference type="NCBI Taxonomy" id="3059160"/>
    <lineage>
        <taxon>Eukaryota</taxon>
        <taxon>Fungi</taxon>
        <taxon>Dikarya</taxon>
        <taxon>Basidiomycota</taxon>
        <taxon>Agaricomycotina</taxon>
        <taxon>Agaricomycetes</taxon>
        <taxon>Polyporales</taxon>
        <taxon>Cerrenaceae</taxon>
        <taxon>Somion</taxon>
    </lineage>
</organism>
<dbReference type="SUPFAM" id="SSF56112">
    <property type="entry name" value="Protein kinase-like (PK-like)"/>
    <property type="match status" value="1"/>
</dbReference>
<accession>A0ABP1CEM2</accession>
<evidence type="ECO:0000313" key="3">
    <source>
        <dbReference type="Proteomes" id="UP001497453"/>
    </source>
</evidence>
<name>A0ABP1CEM2_9APHY</name>
<dbReference type="InterPro" id="IPR001245">
    <property type="entry name" value="Ser-Thr/Tyr_kinase_cat_dom"/>
</dbReference>
<proteinExistence type="predicted"/>
<evidence type="ECO:0000259" key="1">
    <source>
        <dbReference type="PROSITE" id="PS50011"/>
    </source>
</evidence>
<dbReference type="Pfam" id="PF07714">
    <property type="entry name" value="PK_Tyr_Ser-Thr"/>
    <property type="match status" value="1"/>
</dbReference>
<dbReference type="PROSITE" id="PS50011">
    <property type="entry name" value="PROTEIN_KINASE_DOM"/>
    <property type="match status" value="1"/>
</dbReference>
<dbReference type="Proteomes" id="UP001497453">
    <property type="component" value="Chromosome 1"/>
</dbReference>
<sequence length="438" mass="49486">MEHRASAATACQRWIFVFRSVGSTCYKIKSLYFSFQNAVSIGLILLIEGPRTEKAKLDVCDRKVIQSIEAYIRGVPSSKGISEDLEILSLIVKHIKTKESALDLTEEQAARALQFTQKLLDDDALWARFSRAKHLDTKRTRLCSLGLYLSRRCRDPPSSLFSVTTVRGHLPQRAGVGSDVFVGTIRGQKVAVKRLRYFLNLPDVRRPKAQRAFFREALVWTQLRHPNVLRLQSLDVTTYPNMPSMIFPWLEKGNIVETRNRMGSMPDTAQLDEWLLQVASGMSYLHDKKIVHGDLRGANILISDDMRAQVTDFGLITFARDHCRDFYSWSDAYERWNSPELIDPPSSSVSKTGRTVASDVFAFAFVCTEVYSGQQPFGECNLLQVHRKVLSGERPEMPTSPVMSSNLCSMVEMCWSQAAGDRPTMTDVVARMKKFAAA</sequence>